<organism evidence="1 2">
    <name type="scientific">Candidatus Megaera venefica</name>
    <dbReference type="NCBI Taxonomy" id="2055910"/>
    <lineage>
        <taxon>Bacteria</taxon>
        <taxon>Pseudomonadati</taxon>
        <taxon>Pseudomonadota</taxon>
        <taxon>Alphaproteobacteria</taxon>
        <taxon>Rickettsiales</taxon>
        <taxon>Rickettsiaceae</taxon>
        <taxon>Candidatus Megaera</taxon>
    </lineage>
</organism>
<gene>
    <name evidence="1" type="ORF">Megvenef_01175</name>
</gene>
<reference evidence="1 2" key="1">
    <citation type="submission" date="2023-03" db="EMBL/GenBank/DDBJ databases">
        <title>Host association and intracellularity evolved multiple times independently in the Rickettsiales.</title>
        <authorList>
            <person name="Castelli M."/>
            <person name="Nardi T."/>
            <person name="Gammuto L."/>
            <person name="Bellinzona G."/>
            <person name="Sabaneyeva E."/>
            <person name="Potekhin A."/>
            <person name="Serra V."/>
            <person name="Petroni G."/>
            <person name="Sassera D."/>
        </authorList>
    </citation>
    <scope>NUCLEOTIDE SEQUENCE [LARGE SCALE GENOMIC DNA]</scope>
    <source>
        <strain evidence="1 2">Sr 2-6</strain>
    </source>
</reference>
<keyword evidence="2" id="KW-1185">Reference proteome</keyword>
<evidence type="ECO:0008006" key="3">
    <source>
        <dbReference type="Google" id="ProtNLM"/>
    </source>
</evidence>
<dbReference type="RefSeq" id="WP_322777106.1">
    <property type="nucleotide sequence ID" value="NZ_JARJFB010000095.1"/>
</dbReference>
<sequence>MNFIEAIKLIKEQGFIKVMRGDTQVFYSDWSGNLYIEHENETEHGFKNFEPTVEDILSEDWHVVKNKKLHTFEEALKAYKSGKNIRRKGYGILHNEEYCDFDRDDIMANDWIIMGEKI</sequence>
<evidence type="ECO:0000313" key="2">
    <source>
        <dbReference type="Proteomes" id="UP001291687"/>
    </source>
</evidence>
<protein>
    <recommendedName>
        <fullName evidence="3">DUF2829 domain-containing protein</fullName>
    </recommendedName>
</protein>
<dbReference type="Proteomes" id="UP001291687">
    <property type="component" value="Unassembled WGS sequence"/>
</dbReference>
<evidence type="ECO:0000313" key="1">
    <source>
        <dbReference type="EMBL" id="MEA0971202.1"/>
    </source>
</evidence>
<comment type="caution">
    <text evidence="1">The sequence shown here is derived from an EMBL/GenBank/DDBJ whole genome shotgun (WGS) entry which is preliminary data.</text>
</comment>
<dbReference type="EMBL" id="JARJFB010000095">
    <property type="protein sequence ID" value="MEA0971202.1"/>
    <property type="molecule type" value="Genomic_DNA"/>
</dbReference>
<proteinExistence type="predicted"/>
<name>A0ABU5NDF7_9RICK</name>
<accession>A0ABU5NDF7</accession>